<gene>
    <name evidence="3" type="ORF">B7P43_G18300</name>
</gene>
<dbReference type="Pfam" id="PF17906">
    <property type="entry name" value="HTH_48"/>
    <property type="match status" value="1"/>
</dbReference>
<evidence type="ECO:0000313" key="3">
    <source>
        <dbReference type="EMBL" id="PNF14138.1"/>
    </source>
</evidence>
<proteinExistence type="predicted"/>
<dbReference type="PANTHER" id="PTHR46060:SF1">
    <property type="entry name" value="MARINER MOS1 TRANSPOSASE-LIKE PROTEIN"/>
    <property type="match status" value="1"/>
</dbReference>
<protein>
    <recommendedName>
        <fullName evidence="2">Mos1 transposase HTH domain-containing protein</fullName>
    </recommendedName>
</protein>
<feature type="compositionally biased region" description="Basic and acidic residues" evidence="1">
    <location>
        <begin position="69"/>
        <end position="85"/>
    </location>
</feature>
<reference evidence="3 4" key="1">
    <citation type="submission" date="2017-12" db="EMBL/GenBank/DDBJ databases">
        <title>Hemimetabolous genomes reveal molecular basis of termite eusociality.</title>
        <authorList>
            <person name="Harrison M.C."/>
            <person name="Jongepier E."/>
            <person name="Robertson H.M."/>
            <person name="Arning N."/>
            <person name="Bitard-Feildel T."/>
            <person name="Chao H."/>
            <person name="Childers C.P."/>
            <person name="Dinh H."/>
            <person name="Doddapaneni H."/>
            <person name="Dugan S."/>
            <person name="Gowin J."/>
            <person name="Greiner C."/>
            <person name="Han Y."/>
            <person name="Hu H."/>
            <person name="Hughes D.S.T."/>
            <person name="Huylmans A.-K."/>
            <person name="Kemena C."/>
            <person name="Kremer L.P.M."/>
            <person name="Lee S.L."/>
            <person name="Lopez-Ezquerra A."/>
            <person name="Mallet L."/>
            <person name="Monroy-Kuhn J.M."/>
            <person name="Moser A."/>
            <person name="Murali S.C."/>
            <person name="Muzny D.M."/>
            <person name="Otani S."/>
            <person name="Piulachs M.-D."/>
            <person name="Poelchau M."/>
            <person name="Qu J."/>
            <person name="Schaub F."/>
            <person name="Wada-Katsumata A."/>
            <person name="Worley K.C."/>
            <person name="Xie Q."/>
            <person name="Ylla G."/>
            <person name="Poulsen M."/>
            <person name="Gibbs R.A."/>
            <person name="Schal C."/>
            <person name="Richards S."/>
            <person name="Belles X."/>
            <person name="Korb J."/>
            <person name="Bornberg-Bauer E."/>
        </authorList>
    </citation>
    <scope>NUCLEOTIDE SEQUENCE [LARGE SCALE GENOMIC DNA]</scope>
    <source>
        <tissue evidence="3">Whole body</tissue>
    </source>
</reference>
<dbReference type="PANTHER" id="PTHR46060">
    <property type="entry name" value="MARINER MOS1 TRANSPOSASE-LIKE PROTEIN"/>
    <property type="match status" value="1"/>
</dbReference>
<accession>A0A2J7PCR9</accession>
<organism evidence="3 4">
    <name type="scientific">Cryptotermes secundus</name>
    <dbReference type="NCBI Taxonomy" id="105785"/>
    <lineage>
        <taxon>Eukaryota</taxon>
        <taxon>Metazoa</taxon>
        <taxon>Ecdysozoa</taxon>
        <taxon>Arthropoda</taxon>
        <taxon>Hexapoda</taxon>
        <taxon>Insecta</taxon>
        <taxon>Pterygota</taxon>
        <taxon>Neoptera</taxon>
        <taxon>Polyneoptera</taxon>
        <taxon>Dictyoptera</taxon>
        <taxon>Blattodea</taxon>
        <taxon>Blattoidea</taxon>
        <taxon>Termitoidae</taxon>
        <taxon>Kalotermitidae</taxon>
        <taxon>Cryptotermitinae</taxon>
        <taxon>Cryptotermes</taxon>
    </lineage>
</organism>
<keyword evidence="4" id="KW-1185">Reference proteome</keyword>
<dbReference type="InterPro" id="IPR041426">
    <property type="entry name" value="Mos1_HTH"/>
</dbReference>
<dbReference type="Gene3D" id="1.10.10.1450">
    <property type="match status" value="1"/>
</dbReference>
<sequence length="103" mass="12133">MKDHEEQRVCMKFCFRLANNFTENFQMLKQVYGEDSLSCSRCHELYQRFKSGRTSTEDNSKSGRPSISTDDHVERVSAVIHENRRPTKARQIRSNEKVLLNYS</sequence>
<dbReference type="STRING" id="105785.A0A2J7PCR9"/>
<comment type="caution">
    <text evidence="3">The sequence shown here is derived from an EMBL/GenBank/DDBJ whole genome shotgun (WGS) entry which is preliminary data.</text>
</comment>
<dbReference type="InterPro" id="IPR052709">
    <property type="entry name" value="Transposase-MT_Hybrid"/>
</dbReference>
<evidence type="ECO:0000256" key="1">
    <source>
        <dbReference type="SAM" id="MobiDB-lite"/>
    </source>
</evidence>
<dbReference type="EMBL" id="NEVH01026496">
    <property type="protein sequence ID" value="PNF14138.1"/>
    <property type="molecule type" value="Genomic_DNA"/>
</dbReference>
<name>A0A2J7PCR9_9NEOP</name>
<evidence type="ECO:0000259" key="2">
    <source>
        <dbReference type="Pfam" id="PF17906"/>
    </source>
</evidence>
<dbReference type="AlphaFoldDB" id="A0A2J7PCR9"/>
<feature type="domain" description="Mos1 transposase HTH" evidence="2">
    <location>
        <begin position="8"/>
        <end position="52"/>
    </location>
</feature>
<dbReference type="InParanoid" id="A0A2J7PCR9"/>
<evidence type="ECO:0000313" key="4">
    <source>
        <dbReference type="Proteomes" id="UP000235965"/>
    </source>
</evidence>
<dbReference type="Proteomes" id="UP000235965">
    <property type="component" value="Unassembled WGS sequence"/>
</dbReference>
<feature type="region of interest" description="Disordered" evidence="1">
    <location>
        <begin position="52"/>
        <end position="103"/>
    </location>
</feature>